<evidence type="ECO:0000256" key="1">
    <source>
        <dbReference type="SAM" id="Phobius"/>
    </source>
</evidence>
<keyword evidence="1" id="KW-1133">Transmembrane helix</keyword>
<reference evidence="2 3" key="1">
    <citation type="submission" date="2017-06" db="EMBL/GenBank/DDBJ databases">
        <authorList>
            <person name="Kim H.J."/>
            <person name="Triplett B.A."/>
        </authorList>
    </citation>
    <scope>NUCLEOTIDE SEQUENCE [LARGE SCALE GENOMIC DNA]</scope>
    <source>
        <strain evidence="2 3">SCA</strain>
    </source>
</reference>
<dbReference type="Pfam" id="PF10990">
    <property type="entry name" value="DUF2809"/>
    <property type="match status" value="1"/>
</dbReference>
<protein>
    <recommendedName>
        <fullName evidence="4">DUF2809 domain-containing protein</fullName>
    </recommendedName>
</protein>
<evidence type="ECO:0000313" key="2">
    <source>
        <dbReference type="EMBL" id="SNR91792.1"/>
    </source>
</evidence>
<sequence>MTINRNRFIYLALILLVIALGLGSRLDFLPRWVHLYVGDVLWALMIFLIIAAVFKRKSTYWVAVAAVSFSFLIEFSQLYQEAWINDIRHTTIGGLVLGFGFLWIDLFLYIIGISIGVVLEKGEVTVKAAKNKLF</sequence>
<dbReference type="RefSeq" id="WP_089281178.1">
    <property type="nucleotide sequence ID" value="NZ_FZOJ01000001.1"/>
</dbReference>
<keyword evidence="1" id="KW-0812">Transmembrane</keyword>
<keyword evidence="3" id="KW-1185">Reference proteome</keyword>
<accession>A0A239A8M1</accession>
<dbReference type="InterPro" id="IPR021257">
    <property type="entry name" value="DUF2809"/>
</dbReference>
<proteinExistence type="predicted"/>
<evidence type="ECO:0000313" key="3">
    <source>
        <dbReference type="Proteomes" id="UP000198304"/>
    </source>
</evidence>
<dbReference type="OrthoDB" id="5360192at2"/>
<dbReference type="Proteomes" id="UP000198304">
    <property type="component" value="Unassembled WGS sequence"/>
</dbReference>
<evidence type="ECO:0008006" key="4">
    <source>
        <dbReference type="Google" id="ProtNLM"/>
    </source>
</evidence>
<name>A0A239A8M1_9FIRM</name>
<feature type="transmembrane region" description="Helical" evidence="1">
    <location>
        <begin position="61"/>
        <end position="80"/>
    </location>
</feature>
<feature type="transmembrane region" description="Helical" evidence="1">
    <location>
        <begin position="33"/>
        <end position="54"/>
    </location>
</feature>
<organism evidence="2 3">
    <name type="scientific">Anaerovirgula multivorans</name>
    <dbReference type="NCBI Taxonomy" id="312168"/>
    <lineage>
        <taxon>Bacteria</taxon>
        <taxon>Bacillati</taxon>
        <taxon>Bacillota</taxon>
        <taxon>Clostridia</taxon>
        <taxon>Peptostreptococcales</taxon>
        <taxon>Natronincolaceae</taxon>
        <taxon>Anaerovirgula</taxon>
    </lineage>
</organism>
<gene>
    <name evidence="2" type="ORF">SAMN05446037_1001411</name>
</gene>
<feature type="transmembrane region" description="Helical" evidence="1">
    <location>
        <begin position="92"/>
        <end position="119"/>
    </location>
</feature>
<keyword evidence="1" id="KW-0472">Membrane</keyword>
<dbReference type="AlphaFoldDB" id="A0A239A8M1"/>
<dbReference type="EMBL" id="FZOJ01000001">
    <property type="protein sequence ID" value="SNR91792.1"/>
    <property type="molecule type" value="Genomic_DNA"/>
</dbReference>